<evidence type="ECO:0000313" key="7">
    <source>
        <dbReference type="EMBL" id="VAW28456.1"/>
    </source>
</evidence>
<evidence type="ECO:0000256" key="5">
    <source>
        <dbReference type="ARBA" id="ARBA00023136"/>
    </source>
</evidence>
<dbReference type="EMBL" id="UOET01000243">
    <property type="protein sequence ID" value="VAW28456.1"/>
    <property type="molecule type" value="Genomic_DNA"/>
</dbReference>
<dbReference type="InterPro" id="IPR002293">
    <property type="entry name" value="AA/rel_permease1"/>
</dbReference>
<dbReference type="GO" id="GO:0022857">
    <property type="term" value="F:transmembrane transporter activity"/>
    <property type="evidence" value="ECO:0007669"/>
    <property type="project" value="InterPro"/>
</dbReference>
<dbReference type="PANTHER" id="PTHR42770">
    <property type="entry name" value="AMINO ACID TRANSPORTER-RELATED"/>
    <property type="match status" value="1"/>
</dbReference>
<feature type="transmembrane region" description="Helical" evidence="6">
    <location>
        <begin position="401"/>
        <end position="417"/>
    </location>
</feature>
<sequence length="418" mass="44845">MPQDIQEIFSRKIKPLNFERTTGLFGATTIGVGALMGAGIYVLIGAAAGVAGPSVILTYFITGILAFVTTLMYAELGRIIPRSGGGYTYSYKILGSIGGFTSGWFLALGSIFACGLYAIGFAEYTLSILGADVPGYVAKFVAVGVTMFLAYLNVLTPGRKKLNLQSWIIWGNVGILLLLIIFSAFHANVQNIHPLLPNGFDGTLAAISLIYISFFGYQLIANNADEIKEPEKTVPKAMKLSMLISIGINLLIAVAAVMTVPWHELVASHAPLVLVANKSFGGRGWLLISLGGIMASLGALSSTMVSQSRQIFEMGKDRFFPDFLGKLNAKTKQPKTALLIGAAFVSVILLSVDLTFIAKAANFSLLVSMLPVSLALRKIYRKNPDIKPKAKWKNLLPEVTLIINLGLLLTMGIVSLAF</sequence>
<dbReference type="GO" id="GO:0005886">
    <property type="term" value="C:plasma membrane"/>
    <property type="evidence" value="ECO:0007669"/>
    <property type="project" value="UniProtKB-SubCell"/>
</dbReference>
<protein>
    <recommendedName>
        <fullName evidence="8">Amino acid permease</fullName>
    </recommendedName>
</protein>
<dbReference type="PANTHER" id="PTHR42770:SF11">
    <property type="entry name" value="INNER MEMBRANE TRANSPORT PROTEIN YBAT"/>
    <property type="match status" value="1"/>
</dbReference>
<evidence type="ECO:0008006" key="8">
    <source>
        <dbReference type="Google" id="ProtNLM"/>
    </source>
</evidence>
<evidence type="ECO:0000256" key="4">
    <source>
        <dbReference type="ARBA" id="ARBA00022989"/>
    </source>
</evidence>
<organism evidence="7">
    <name type="scientific">hydrothermal vent metagenome</name>
    <dbReference type="NCBI Taxonomy" id="652676"/>
    <lineage>
        <taxon>unclassified sequences</taxon>
        <taxon>metagenomes</taxon>
        <taxon>ecological metagenomes</taxon>
    </lineage>
</organism>
<proteinExistence type="predicted"/>
<reference evidence="7" key="1">
    <citation type="submission" date="2018-06" db="EMBL/GenBank/DDBJ databases">
        <authorList>
            <person name="Zhirakovskaya E."/>
        </authorList>
    </citation>
    <scope>NUCLEOTIDE SEQUENCE</scope>
</reference>
<comment type="subcellular location">
    <subcellularLocation>
        <location evidence="1">Cell membrane</location>
        <topology evidence="1">Multi-pass membrane protein</topology>
    </subcellularLocation>
</comment>
<feature type="transmembrane region" description="Helical" evidence="6">
    <location>
        <begin position="336"/>
        <end position="357"/>
    </location>
</feature>
<evidence type="ECO:0000256" key="3">
    <source>
        <dbReference type="ARBA" id="ARBA00022692"/>
    </source>
</evidence>
<gene>
    <name evidence="7" type="ORF">MNBD_BACTEROID07-1017</name>
</gene>
<accession>A0A3B0V8X9</accession>
<feature type="transmembrane region" description="Helical" evidence="6">
    <location>
        <begin position="240"/>
        <end position="262"/>
    </location>
</feature>
<keyword evidence="3 6" id="KW-0812">Transmembrane</keyword>
<dbReference type="InterPro" id="IPR050367">
    <property type="entry name" value="APC_superfamily"/>
</dbReference>
<keyword evidence="2" id="KW-1003">Cell membrane</keyword>
<dbReference type="Gene3D" id="1.20.1740.10">
    <property type="entry name" value="Amino acid/polyamine transporter I"/>
    <property type="match status" value="1"/>
</dbReference>
<feature type="transmembrane region" description="Helical" evidence="6">
    <location>
        <begin position="133"/>
        <end position="155"/>
    </location>
</feature>
<feature type="transmembrane region" description="Helical" evidence="6">
    <location>
        <begin position="282"/>
        <end position="300"/>
    </location>
</feature>
<feature type="transmembrane region" description="Helical" evidence="6">
    <location>
        <begin position="56"/>
        <end position="76"/>
    </location>
</feature>
<feature type="transmembrane region" description="Helical" evidence="6">
    <location>
        <begin position="97"/>
        <end position="121"/>
    </location>
</feature>
<feature type="transmembrane region" description="Helical" evidence="6">
    <location>
        <begin position="167"/>
        <end position="187"/>
    </location>
</feature>
<evidence type="ECO:0000256" key="6">
    <source>
        <dbReference type="SAM" id="Phobius"/>
    </source>
</evidence>
<evidence type="ECO:0000256" key="1">
    <source>
        <dbReference type="ARBA" id="ARBA00004651"/>
    </source>
</evidence>
<feature type="transmembrane region" description="Helical" evidence="6">
    <location>
        <begin position="199"/>
        <end position="220"/>
    </location>
</feature>
<name>A0A3B0V8X9_9ZZZZ</name>
<dbReference type="Pfam" id="PF13520">
    <property type="entry name" value="AA_permease_2"/>
    <property type="match status" value="1"/>
</dbReference>
<keyword evidence="4 6" id="KW-1133">Transmembrane helix</keyword>
<feature type="non-terminal residue" evidence="7">
    <location>
        <position position="418"/>
    </location>
</feature>
<keyword evidence="5 6" id="KW-0472">Membrane</keyword>
<dbReference type="PIRSF" id="PIRSF006060">
    <property type="entry name" value="AA_transporter"/>
    <property type="match status" value="1"/>
</dbReference>
<dbReference type="AlphaFoldDB" id="A0A3B0V8X9"/>
<feature type="transmembrane region" description="Helical" evidence="6">
    <location>
        <begin position="21"/>
        <end position="44"/>
    </location>
</feature>
<evidence type="ECO:0000256" key="2">
    <source>
        <dbReference type="ARBA" id="ARBA00022475"/>
    </source>
</evidence>